<dbReference type="Proteomes" id="UP000264492">
    <property type="component" value="Unassembled WGS sequence"/>
</dbReference>
<dbReference type="Gene3D" id="2.40.128.640">
    <property type="match status" value="1"/>
</dbReference>
<evidence type="ECO:0000256" key="2">
    <source>
        <dbReference type="SAM" id="SignalP"/>
    </source>
</evidence>
<dbReference type="OrthoDB" id="5348860at2"/>
<keyword evidence="2" id="KW-0732">Signal</keyword>
<feature type="region of interest" description="Disordered" evidence="1">
    <location>
        <begin position="92"/>
        <end position="128"/>
    </location>
</feature>
<dbReference type="PROSITE" id="PS51257">
    <property type="entry name" value="PROKAR_LIPOPROTEIN"/>
    <property type="match status" value="1"/>
</dbReference>
<reference evidence="3 4" key="1">
    <citation type="submission" date="2018-08" db="EMBL/GenBank/DDBJ databases">
        <title>Lysobacter sp. zong2l5, whole genome shotgun sequence.</title>
        <authorList>
            <person name="Zhang X."/>
            <person name="Feng G."/>
            <person name="Zhu H."/>
        </authorList>
    </citation>
    <scope>NUCLEOTIDE SEQUENCE [LARGE SCALE GENOMIC DNA]</scope>
    <source>
        <strain evidence="4">zong2l5</strain>
    </source>
</reference>
<feature type="chain" id="PRO_5016614506" evidence="2">
    <location>
        <begin position="21"/>
        <end position="163"/>
    </location>
</feature>
<dbReference type="EMBL" id="QTSU01000001">
    <property type="protein sequence ID" value="RDZ28831.1"/>
    <property type="molecule type" value="Genomic_DNA"/>
</dbReference>
<protein>
    <submittedName>
        <fullName evidence="3">Copper resistance protein NlpE</fullName>
    </submittedName>
</protein>
<accession>A0A371K4H4</accession>
<feature type="compositionally biased region" description="Basic and acidic residues" evidence="1">
    <location>
        <begin position="112"/>
        <end position="128"/>
    </location>
</feature>
<keyword evidence="4" id="KW-1185">Reference proteome</keyword>
<feature type="compositionally biased region" description="Polar residues" evidence="1">
    <location>
        <begin position="150"/>
        <end position="163"/>
    </location>
</feature>
<organism evidence="3 4">
    <name type="scientific">Lysobacter silvisoli</name>
    <dbReference type="NCBI Taxonomy" id="2293254"/>
    <lineage>
        <taxon>Bacteria</taxon>
        <taxon>Pseudomonadati</taxon>
        <taxon>Pseudomonadota</taxon>
        <taxon>Gammaproteobacteria</taxon>
        <taxon>Lysobacterales</taxon>
        <taxon>Lysobacteraceae</taxon>
        <taxon>Lysobacter</taxon>
    </lineage>
</organism>
<feature type="signal peptide" evidence="2">
    <location>
        <begin position="1"/>
        <end position="20"/>
    </location>
</feature>
<dbReference type="RefSeq" id="WP_115858268.1">
    <property type="nucleotide sequence ID" value="NZ_QTSU01000001.1"/>
</dbReference>
<evidence type="ECO:0000313" key="4">
    <source>
        <dbReference type="Proteomes" id="UP000264492"/>
    </source>
</evidence>
<evidence type="ECO:0000313" key="3">
    <source>
        <dbReference type="EMBL" id="RDZ28831.1"/>
    </source>
</evidence>
<comment type="caution">
    <text evidence="3">The sequence shown here is derived from an EMBL/GenBank/DDBJ whole genome shotgun (WGS) entry which is preliminary data.</text>
</comment>
<proteinExistence type="predicted"/>
<gene>
    <name evidence="3" type="ORF">DX914_06890</name>
</gene>
<evidence type="ECO:0000256" key="1">
    <source>
        <dbReference type="SAM" id="MobiDB-lite"/>
    </source>
</evidence>
<feature type="region of interest" description="Disordered" evidence="1">
    <location>
        <begin position="144"/>
        <end position="163"/>
    </location>
</feature>
<sequence>MNSKSLVLASLVLTAAIAGCKPNPPAEPAAEAPKADAAIAAAPEPAPAPVAPALDAKAFAGTFSGTLPCADCPGIDTRVELKADGTYAIEETYQERKDGNSKSDGTWTAEEAGQRVRLDPNSKSEDDRLYQVVSADEIRALDKEGKAIDSQANLSLKRQPAAQ</sequence>
<name>A0A371K4H4_9GAMM</name>
<dbReference type="Pfam" id="PF04170">
    <property type="entry name" value="NlpE"/>
    <property type="match status" value="1"/>
</dbReference>
<dbReference type="AlphaFoldDB" id="A0A371K4H4"/>
<dbReference type="InterPro" id="IPR007298">
    <property type="entry name" value="Cu-R_lipoprotein_NlpE"/>
</dbReference>